<feature type="signal peptide" evidence="1">
    <location>
        <begin position="1"/>
        <end position="25"/>
    </location>
</feature>
<organism evidence="2 3">
    <name type="scientific">Methylorubrum populi</name>
    <dbReference type="NCBI Taxonomy" id="223967"/>
    <lineage>
        <taxon>Bacteria</taxon>
        <taxon>Pseudomonadati</taxon>
        <taxon>Pseudomonadota</taxon>
        <taxon>Alphaproteobacteria</taxon>
        <taxon>Hyphomicrobiales</taxon>
        <taxon>Methylobacteriaceae</taxon>
        <taxon>Methylorubrum</taxon>
    </lineage>
</organism>
<name>A0A833N2V2_9HYPH</name>
<dbReference type="Proteomes" id="UP000469949">
    <property type="component" value="Unassembled WGS sequence"/>
</dbReference>
<protein>
    <recommendedName>
        <fullName evidence="4">Lipoprotein</fullName>
    </recommendedName>
</protein>
<dbReference type="RefSeq" id="WP_152277229.1">
    <property type="nucleotide sequence ID" value="NZ_WEKV01000010.1"/>
</dbReference>
<evidence type="ECO:0000313" key="3">
    <source>
        <dbReference type="Proteomes" id="UP000469949"/>
    </source>
</evidence>
<dbReference type="PROSITE" id="PS51257">
    <property type="entry name" value="PROKAR_LIPOPROTEIN"/>
    <property type="match status" value="1"/>
</dbReference>
<sequence length="110" mass="10706">MPAPLFRAVLIAALGCTLSACQSSAPPPVATVPAAPAAAVAPLPTGTGCGPSVARTQAIVATDVKTGDLSAPVGARFGADLSKAEAACAAGREGEAMNLLAAAKARYGYR</sequence>
<dbReference type="EMBL" id="WEKV01000010">
    <property type="protein sequence ID" value="KAB7784634.1"/>
    <property type="molecule type" value="Genomic_DNA"/>
</dbReference>
<evidence type="ECO:0008006" key="4">
    <source>
        <dbReference type="Google" id="ProtNLM"/>
    </source>
</evidence>
<evidence type="ECO:0000313" key="2">
    <source>
        <dbReference type="EMBL" id="KAB7784634.1"/>
    </source>
</evidence>
<accession>A0A833N2V2</accession>
<gene>
    <name evidence="2" type="ORF">F8B43_2667</name>
</gene>
<dbReference type="AlphaFoldDB" id="A0A833N2V2"/>
<reference evidence="2 3" key="1">
    <citation type="submission" date="2019-10" db="EMBL/GenBank/DDBJ databases">
        <title>Draft Genome Sequence of the Caffeine Degrading Methylotroph Methylorubrum populi PINKEL.</title>
        <authorList>
            <person name="Dawson S.C."/>
            <person name="Zhang X."/>
            <person name="Wright M.E."/>
            <person name="Sharma G."/>
            <person name="Langner J.T."/>
            <person name="Ditty J.L."/>
            <person name="Subuyuj G.A."/>
        </authorList>
    </citation>
    <scope>NUCLEOTIDE SEQUENCE [LARGE SCALE GENOMIC DNA]</scope>
    <source>
        <strain evidence="2 3">Pinkel</strain>
    </source>
</reference>
<comment type="caution">
    <text evidence="2">The sequence shown here is derived from an EMBL/GenBank/DDBJ whole genome shotgun (WGS) entry which is preliminary data.</text>
</comment>
<proteinExistence type="predicted"/>
<feature type="chain" id="PRO_5032531650" description="Lipoprotein" evidence="1">
    <location>
        <begin position="26"/>
        <end position="110"/>
    </location>
</feature>
<keyword evidence="1" id="KW-0732">Signal</keyword>
<evidence type="ECO:0000256" key="1">
    <source>
        <dbReference type="SAM" id="SignalP"/>
    </source>
</evidence>